<evidence type="ECO:0000313" key="2">
    <source>
        <dbReference type="Proteomes" id="UP000821845"/>
    </source>
</evidence>
<reference evidence="1" key="1">
    <citation type="submission" date="2020-05" db="EMBL/GenBank/DDBJ databases">
        <title>Large-scale comparative analyses of tick genomes elucidate their genetic diversity and vector capacities.</title>
        <authorList>
            <person name="Jia N."/>
            <person name="Wang J."/>
            <person name="Shi W."/>
            <person name="Du L."/>
            <person name="Sun Y."/>
            <person name="Zhan W."/>
            <person name="Jiang J."/>
            <person name="Wang Q."/>
            <person name="Zhang B."/>
            <person name="Ji P."/>
            <person name="Sakyi L.B."/>
            <person name="Cui X."/>
            <person name="Yuan T."/>
            <person name="Jiang B."/>
            <person name="Yang W."/>
            <person name="Lam T.T.-Y."/>
            <person name="Chang Q."/>
            <person name="Ding S."/>
            <person name="Wang X."/>
            <person name="Zhu J."/>
            <person name="Ruan X."/>
            <person name="Zhao L."/>
            <person name="Wei J."/>
            <person name="Que T."/>
            <person name="Du C."/>
            <person name="Cheng J."/>
            <person name="Dai P."/>
            <person name="Han X."/>
            <person name="Huang E."/>
            <person name="Gao Y."/>
            <person name="Liu J."/>
            <person name="Shao H."/>
            <person name="Ye R."/>
            <person name="Li L."/>
            <person name="Wei W."/>
            <person name="Wang X."/>
            <person name="Wang C."/>
            <person name="Yang T."/>
            <person name="Huo Q."/>
            <person name="Li W."/>
            <person name="Guo W."/>
            <person name="Chen H."/>
            <person name="Zhou L."/>
            <person name="Ni X."/>
            <person name="Tian J."/>
            <person name="Zhou Y."/>
            <person name="Sheng Y."/>
            <person name="Liu T."/>
            <person name="Pan Y."/>
            <person name="Xia L."/>
            <person name="Li J."/>
            <person name="Zhao F."/>
            <person name="Cao W."/>
        </authorList>
    </citation>
    <scope>NUCLEOTIDE SEQUENCE</scope>
    <source>
        <strain evidence="1">Hyas-2018</strain>
    </source>
</reference>
<comment type="caution">
    <text evidence="1">The sequence shown here is derived from an EMBL/GenBank/DDBJ whole genome shotgun (WGS) entry which is preliminary data.</text>
</comment>
<keyword evidence="2" id="KW-1185">Reference proteome</keyword>
<protein>
    <submittedName>
        <fullName evidence="1">Uncharacterized protein</fullName>
    </submittedName>
</protein>
<proteinExistence type="predicted"/>
<accession>A0ACB7T1M9</accession>
<dbReference type="Proteomes" id="UP000821845">
    <property type="component" value="Chromosome 11"/>
</dbReference>
<sequence>MGYIDISKPRILLTMHISFVQLMREAFLQPREYVGHCSPELPEGNGFERPPRMEQPTQCPVRAARTNTTCKEIGRVPAAPNVPSLTHSTVTPLATMETSTCCGKSPEQCVDGWFVAALQRTARILTLLVNEAFQPRVNMAASENASCKPPPC</sequence>
<name>A0ACB7T1M9_HYAAI</name>
<gene>
    <name evidence="1" type="ORF">HPB50_012190</name>
</gene>
<evidence type="ECO:0000313" key="1">
    <source>
        <dbReference type="EMBL" id="KAH6941023.1"/>
    </source>
</evidence>
<organism evidence="1 2">
    <name type="scientific">Hyalomma asiaticum</name>
    <name type="common">Tick</name>
    <dbReference type="NCBI Taxonomy" id="266040"/>
    <lineage>
        <taxon>Eukaryota</taxon>
        <taxon>Metazoa</taxon>
        <taxon>Ecdysozoa</taxon>
        <taxon>Arthropoda</taxon>
        <taxon>Chelicerata</taxon>
        <taxon>Arachnida</taxon>
        <taxon>Acari</taxon>
        <taxon>Parasitiformes</taxon>
        <taxon>Ixodida</taxon>
        <taxon>Ixodoidea</taxon>
        <taxon>Ixodidae</taxon>
        <taxon>Hyalomminae</taxon>
        <taxon>Hyalomma</taxon>
    </lineage>
</organism>
<dbReference type="EMBL" id="CM023491">
    <property type="protein sequence ID" value="KAH6941023.1"/>
    <property type="molecule type" value="Genomic_DNA"/>
</dbReference>